<reference evidence="2 3" key="1">
    <citation type="submission" date="2020-08" db="EMBL/GenBank/DDBJ databases">
        <title>Sequencing the genomes of 1000 actinobacteria strains.</title>
        <authorList>
            <person name="Klenk H.-P."/>
        </authorList>
    </citation>
    <scope>NUCLEOTIDE SEQUENCE [LARGE SCALE GENOMIC DNA]</scope>
    <source>
        <strain evidence="2 3">DSM 28967</strain>
    </source>
</reference>
<organism evidence="2 3">
    <name type="scientific">Kribbella italica</name>
    <dbReference type="NCBI Taxonomy" id="1540520"/>
    <lineage>
        <taxon>Bacteria</taxon>
        <taxon>Bacillati</taxon>
        <taxon>Actinomycetota</taxon>
        <taxon>Actinomycetes</taxon>
        <taxon>Propionibacteriales</taxon>
        <taxon>Kribbellaceae</taxon>
        <taxon>Kribbella</taxon>
    </lineage>
</organism>
<dbReference type="Proteomes" id="UP000549971">
    <property type="component" value="Unassembled WGS sequence"/>
</dbReference>
<gene>
    <name evidence="2" type="ORF">HDA39_005987</name>
</gene>
<proteinExistence type="predicted"/>
<keyword evidence="1" id="KW-1133">Transmembrane helix</keyword>
<name>A0A7W9MXN0_9ACTN</name>
<keyword evidence="3" id="KW-1185">Reference proteome</keyword>
<dbReference type="EMBL" id="JACHMY010000001">
    <property type="protein sequence ID" value="MBB5839253.1"/>
    <property type="molecule type" value="Genomic_DNA"/>
</dbReference>
<evidence type="ECO:0008006" key="4">
    <source>
        <dbReference type="Google" id="ProtNLM"/>
    </source>
</evidence>
<protein>
    <recommendedName>
        <fullName evidence="4">DUF4352 domain-containing protein</fullName>
    </recommendedName>
</protein>
<evidence type="ECO:0000313" key="3">
    <source>
        <dbReference type="Proteomes" id="UP000549971"/>
    </source>
</evidence>
<sequence>MESLDDVIDAMIADRVIHRHRRKWLIALALVVVLAVVLFLTGGFKEHKGRSIPTVDAPTTVQAGRFEYGFTEAKIIRTPKTDYSEAKARLQVYFDLKNIDSETKTSLSLSGRLLSLVPGGGAELIESNGASCHDELNVVQVYGLPSQPCFAKFDIPADFARDVVEIGVMAEEFTADDKVLGASEEPYWHSPGVAHSVVRITTTIETEKDE</sequence>
<feature type="transmembrane region" description="Helical" evidence="1">
    <location>
        <begin position="24"/>
        <end position="44"/>
    </location>
</feature>
<keyword evidence="1" id="KW-0472">Membrane</keyword>
<evidence type="ECO:0000313" key="2">
    <source>
        <dbReference type="EMBL" id="MBB5839253.1"/>
    </source>
</evidence>
<dbReference type="AlphaFoldDB" id="A0A7W9MXN0"/>
<comment type="caution">
    <text evidence="2">The sequence shown here is derived from an EMBL/GenBank/DDBJ whole genome shotgun (WGS) entry which is preliminary data.</text>
</comment>
<evidence type="ECO:0000256" key="1">
    <source>
        <dbReference type="SAM" id="Phobius"/>
    </source>
</evidence>
<dbReference type="RefSeq" id="WP_184800774.1">
    <property type="nucleotide sequence ID" value="NZ_JACHMY010000001.1"/>
</dbReference>
<accession>A0A7W9MXN0</accession>
<keyword evidence="1" id="KW-0812">Transmembrane</keyword>